<evidence type="ECO:0000256" key="3">
    <source>
        <dbReference type="ARBA" id="ARBA00023002"/>
    </source>
</evidence>
<dbReference type="PANTHER" id="PTHR10543:SF89">
    <property type="entry name" value="CAROTENOID 9,10(9',10')-CLEAVAGE DIOXYGENASE 1"/>
    <property type="match status" value="1"/>
</dbReference>
<feature type="binding site" evidence="5">
    <location>
        <position position="595"/>
    </location>
    <ligand>
        <name>Fe cation</name>
        <dbReference type="ChEBI" id="CHEBI:24875"/>
        <note>catalytic</note>
    </ligand>
</feature>
<proteinExistence type="inferred from homology"/>
<reference evidence="7 8" key="1">
    <citation type="submission" date="2019-03" db="EMBL/GenBank/DDBJ databases">
        <title>Rhodosporidium diobovatum UCD-FST 08-225 genome sequencing, assembly, and annotation.</title>
        <authorList>
            <person name="Fakankun I.U."/>
            <person name="Fristensky B."/>
            <person name="Levin D.B."/>
        </authorList>
    </citation>
    <scope>NUCLEOTIDE SEQUENCE [LARGE SCALE GENOMIC DNA]</scope>
    <source>
        <strain evidence="7 8">UCD-FST 08-225</strain>
    </source>
</reference>
<dbReference type="Pfam" id="PF03055">
    <property type="entry name" value="RPE65"/>
    <property type="match status" value="1"/>
</dbReference>
<evidence type="ECO:0000313" key="7">
    <source>
        <dbReference type="EMBL" id="TNY20972.1"/>
    </source>
</evidence>
<dbReference type="InterPro" id="IPR004294">
    <property type="entry name" value="Carotenoid_Oase"/>
</dbReference>
<protein>
    <submittedName>
        <fullName evidence="7">Putative carotenoid oxygenase</fullName>
    </submittedName>
</protein>
<evidence type="ECO:0000256" key="4">
    <source>
        <dbReference type="ARBA" id="ARBA00023004"/>
    </source>
</evidence>
<evidence type="ECO:0000256" key="1">
    <source>
        <dbReference type="ARBA" id="ARBA00006787"/>
    </source>
</evidence>
<gene>
    <name evidence="7" type="ORF">DMC30DRAFT_416457</name>
</gene>
<feature type="region of interest" description="Disordered" evidence="6">
    <location>
        <begin position="472"/>
        <end position="491"/>
    </location>
</feature>
<comment type="caution">
    <text evidence="7">The sequence shown here is derived from an EMBL/GenBank/DDBJ whole genome shotgun (WGS) entry which is preliminary data.</text>
</comment>
<evidence type="ECO:0000313" key="8">
    <source>
        <dbReference type="Proteomes" id="UP000311382"/>
    </source>
</evidence>
<feature type="compositionally biased region" description="Basic and acidic residues" evidence="6">
    <location>
        <begin position="474"/>
        <end position="491"/>
    </location>
</feature>
<organism evidence="7 8">
    <name type="scientific">Rhodotorula diobovata</name>
    <dbReference type="NCBI Taxonomy" id="5288"/>
    <lineage>
        <taxon>Eukaryota</taxon>
        <taxon>Fungi</taxon>
        <taxon>Dikarya</taxon>
        <taxon>Basidiomycota</taxon>
        <taxon>Pucciniomycotina</taxon>
        <taxon>Microbotryomycetes</taxon>
        <taxon>Sporidiobolales</taxon>
        <taxon>Sporidiobolaceae</taxon>
        <taxon>Rhodotorula</taxon>
    </lineage>
</organism>
<keyword evidence="4 5" id="KW-0408">Iron</keyword>
<dbReference type="AlphaFoldDB" id="A0A5C5FXT3"/>
<dbReference type="EMBL" id="SOZI01000053">
    <property type="protein sequence ID" value="TNY20972.1"/>
    <property type="molecule type" value="Genomic_DNA"/>
</dbReference>
<comment type="similarity">
    <text evidence="1">Belongs to the carotenoid oxygenase family.</text>
</comment>
<name>A0A5C5FXT3_9BASI</name>
<keyword evidence="2 5" id="KW-0479">Metal-binding</keyword>
<sequence length="617" mass="67994">MGARPHPFREGNYAPVREERALEPCLCEGQLPLELAGGMYVRNGGEPALAESMRDGASPAYHWFDGDGMLTGVYFKEVRTSSGKRQLVPTFVNRYVLTDVFLASNALGLQQPILPSIATLVGSIWTLPLILLSIFRAVFLAFLSFFTHSPLRHLSVANTSILWHDGRALASCESGPLTWVTLPALDTVGFWSLEGDNGEPGLREGMIGWMKEWTTAHPKRDPVTGELMLFHMTFLPPYLHYSVIPSTHAASEKAAPTPRILAAPVPISSPKMMHDMAASRTHSILLDVPLSLNPLNLAVGKPIINYDPSQRSRFGVLPRHAPHLVQWFEAPPCIIFHTAFASDVYDAYDSSRVTAVELVCCRLNSPRLVYAAGNLDLPVAQALPAGAKEACELYYYSFPLSSPVATAPTHAFPLAAIPFEFPTVPQDRAVGPAKYVYGCSIQHGNFDAALGGAAKIDCLVKVNVEALVRRGHKRAEAGEGGDAERPVDERSVSQVLAQQTSRSDQGVVDDDVPIRILKMPPRHFAQESSFVPRENPRSEDDGYLLTYVFDEHQLDDVTERPREGATSELWVVDAWDMETVVAKVKLPQRVPYGLHGNWFTSSQIQEQRTVESVRSRP</sequence>
<dbReference type="Proteomes" id="UP000311382">
    <property type="component" value="Unassembled WGS sequence"/>
</dbReference>
<feature type="binding site" evidence="5">
    <location>
        <position position="274"/>
    </location>
    <ligand>
        <name>Fe cation</name>
        <dbReference type="ChEBI" id="CHEBI:24875"/>
        <note>catalytic</note>
    </ligand>
</feature>
<comment type="cofactor">
    <cofactor evidence="5">
        <name>Fe(2+)</name>
        <dbReference type="ChEBI" id="CHEBI:29033"/>
    </cofactor>
    <text evidence="5">Binds 1 Fe(2+) ion per subunit.</text>
</comment>
<dbReference type="STRING" id="5288.A0A5C5FXT3"/>
<feature type="binding site" evidence="5">
    <location>
        <position position="217"/>
    </location>
    <ligand>
        <name>Fe cation</name>
        <dbReference type="ChEBI" id="CHEBI:24875"/>
        <note>catalytic</note>
    </ligand>
</feature>
<feature type="binding site" evidence="5">
    <location>
        <position position="337"/>
    </location>
    <ligand>
        <name>Fe cation</name>
        <dbReference type="ChEBI" id="CHEBI:24875"/>
        <note>catalytic</note>
    </ligand>
</feature>
<evidence type="ECO:0000256" key="5">
    <source>
        <dbReference type="PIRSR" id="PIRSR604294-1"/>
    </source>
</evidence>
<dbReference type="GO" id="GO:0010436">
    <property type="term" value="F:carotenoid dioxygenase activity"/>
    <property type="evidence" value="ECO:0007669"/>
    <property type="project" value="TreeGrafter"/>
</dbReference>
<keyword evidence="8" id="KW-1185">Reference proteome</keyword>
<dbReference type="GO" id="GO:0046872">
    <property type="term" value="F:metal ion binding"/>
    <property type="evidence" value="ECO:0007669"/>
    <property type="project" value="UniProtKB-KW"/>
</dbReference>
<keyword evidence="3" id="KW-0560">Oxidoreductase</keyword>
<dbReference type="GO" id="GO:0016121">
    <property type="term" value="P:carotene catabolic process"/>
    <property type="evidence" value="ECO:0007669"/>
    <property type="project" value="TreeGrafter"/>
</dbReference>
<dbReference type="OrthoDB" id="1069523at2759"/>
<evidence type="ECO:0000256" key="6">
    <source>
        <dbReference type="SAM" id="MobiDB-lite"/>
    </source>
</evidence>
<dbReference type="PANTHER" id="PTHR10543">
    <property type="entry name" value="BETA-CAROTENE DIOXYGENASE"/>
    <property type="match status" value="1"/>
</dbReference>
<evidence type="ECO:0000256" key="2">
    <source>
        <dbReference type="ARBA" id="ARBA00022723"/>
    </source>
</evidence>
<accession>A0A5C5FXT3</accession>